<evidence type="ECO:0000313" key="2">
    <source>
        <dbReference type="Proteomes" id="UP000716291"/>
    </source>
</evidence>
<comment type="caution">
    <text evidence="1">The sequence shown here is derived from an EMBL/GenBank/DDBJ whole genome shotgun (WGS) entry which is preliminary data.</text>
</comment>
<evidence type="ECO:0000313" key="1">
    <source>
        <dbReference type="EMBL" id="KAG1281195.1"/>
    </source>
</evidence>
<sequence>MPGLSLAAGSAEPVVQLQPVLAAIRVVVADRIERPAASVPVCRRAAVAQVVDDHAHRQVVTKLAEHAGVVGHVRTHAATAITLWQRAETVAIQRGGPVTLVPGDAAVGLAAPLVVIQRIADVALRARRVVKRP</sequence>
<dbReference type="EMBL" id="JAANQT010008534">
    <property type="protein sequence ID" value="KAG1281195.1"/>
    <property type="molecule type" value="Genomic_DNA"/>
</dbReference>
<reference evidence="1" key="1">
    <citation type="journal article" date="2020" name="Microb. Genom.">
        <title>Genetic diversity of clinical and environmental Mucorales isolates obtained from an investigation of mucormycosis cases among solid organ transplant recipients.</title>
        <authorList>
            <person name="Nguyen M.H."/>
            <person name="Kaul D."/>
            <person name="Muto C."/>
            <person name="Cheng S.J."/>
            <person name="Richter R.A."/>
            <person name="Bruno V.M."/>
            <person name="Liu G."/>
            <person name="Beyhan S."/>
            <person name="Sundermann A.J."/>
            <person name="Mounaud S."/>
            <person name="Pasculle A.W."/>
            <person name="Nierman W.C."/>
            <person name="Driscoll E."/>
            <person name="Cumbie R."/>
            <person name="Clancy C.J."/>
            <person name="Dupont C.L."/>
        </authorList>
    </citation>
    <scope>NUCLEOTIDE SEQUENCE</scope>
    <source>
        <strain evidence="1">GL11</strain>
    </source>
</reference>
<gene>
    <name evidence="1" type="ORF">G6F64_014482</name>
</gene>
<dbReference type="Proteomes" id="UP000716291">
    <property type="component" value="Unassembled WGS sequence"/>
</dbReference>
<accession>A0A9P6WTC5</accession>
<proteinExistence type="predicted"/>
<protein>
    <submittedName>
        <fullName evidence="1">Uncharacterized protein</fullName>
    </submittedName>
</protein>
<organism evidence="1 2">
    <name type="scientific">Rhizopus oryzae</name>
    <name type="common">Mucormycosis agent</name>
    <name type="synonym">Rhizopus arrhizus var. delemar</name>
    <dbReference type="NCBI Taxonomy" id="64495"/>
    <lineage>
        <taxon>Eukaryota</taxon>
        <taxon>Fungi</taxon>
        <taxon>Fungi incertae sedis</taxon>
        <taxon>Mucoromycota</taxon>
        <taxon>Mucoromycotina</taxon>
        <taxon>Mucoromycetes</taxon>
        <taxon>Mucorales</taxon>
        <taxon>Mucorineae</taxon>
        <taxon>Rhizopodaceae</taxon>
        <taxon>Rhizopus</taxon>
    </lineage>
</organism>
<keyword evidence="2" id="KW-1185">Reference proteome</keyword>
<dbReference type="AlphaFoldDB" id="A0A9P6WTC5"/>
<name>A0A9P6WTC5_RHIOR</name>